<dbReference type="Proteomes" id="UP000243106">
    <property type="component" value="Unassembled WGS sequence"/>
</dbReference>
<evidence type="ECO:0000313" key="2">
    <source>
        <dbReference type="Proteomes" id="UP000243106"/>
    </source>
</evidence>
<dbReference type="AlphaFoldDB" id="A0A1I5XHP4"/>
<keyword evidence="2" id="KW-1185">Reference proteome</keyword>
<dbReference type="STRING" id="93684.SAMN05421853_103397"/>
<reference evidence="2" key="1">
    <citation type="submission" date="2016-10" db="EMBL/GenBank/DDBJ databases">
        <authorList>
            <person name="Varghese N."/>
            <person name="Submissions S."/>
        </authorList>
    </citation>
    <scope>NUCLEOTIDE SEQUENCE [LARGE SCALE GENOMIC DNA]</scope>
    <source>
        <strain evidence="2">JCM 10271</strain>
    </source>
</reference>
<dbReference type="RefSeq" id="WP_093010094.1">
    <property type="nucleotide sequence ID" value="NZ_FOXV01000003.1"/>
</dbReference>
<sequence length="76" mass="8538">MTGLYGPLSPEAWIEGVFSSKSAMRGQVIRRARRDVDRYAGLERLLSEVGRRGYRAIENGGQVIIFCNNEPVRVLV</sequence>
<accession>A0A1I5XHP4</accession>
<protein>
    <recommendedName>
        <fullName evidence="3">N-(5'-phosphoribosyl)anthranilate isomerase</fullName>
    </recommendedName>
</protein>
<organism evidence="1 2">
    <name type="scientific">Roseivivax halotolerans</name>
    <dbReference type="NCBI Taxonomy" id="93684"/>
    <lineage>
        <taxon>Bacteria</taxon>
        <taxon>Pseudomonadati</taxon>
        <taxon>Pseudomonadota</taxon>
        <taxon>Alphaproteobacteria</taxon>
        <taxon>Rhodobacterales</taxon>
        <taxon>Roseobacteraceae</taxon>
        <taxon>Roseivivax</taxon>
    </lineage>
</organism>
<name>A0A1I5XHP4_9RHOB</name>
<gene>
    <name evidence="1" type="ORF">SAMN05421853_103397</name>
</gene>
<evidence type="ECO:0008006" key="3">
    <source>
        <dbReference type="Google" id="ProtNLM"/>
    </source>
</evidence>
<evidence type="ECO:0000313" key="1">
    <source>
        <dbReference type="EMBL" id="SFQ31177.1"/>
    </source>
</evidence>
<dbReference type="EMBL" id="FOXV01000003">
    <property type="protein sequence ID" value="SFQ31177.1"/>
    <property type="molecule type" value="Genomic_DNA"/>
</dbReference>
<proteinExistence type="predicted"/>